<dbReference type="Pfam" id="PF13585">
    <property type="entry name" value="CHU_C"/>
    <property type="match status" value="1"/>
</dbReference>
<keyword evidence="1" id="KW-0732">Signal</keyword>
<dbReference type="NCBIfam" id="TIGR04131">
    <property type="entry name" value="Bac_Flav_CTERM"/>
    <property type="match status" value="1"/>
</dbReference>
<feature type="signal peptide" evidence="1">
    <location>
        <begin position="1"/>
        <end position="18"/>
    </location>
</feature>
<name>A0A553E2E5_9FLAO</name>
<dbReference type="NCBIfam" id="NF038133">
    <property type="entry name" value="choice_anch_L"/>
    <property type="match status" value="1"/>
</dbReference>
<dbReference type="EMBL" id="VJZT01000009">
    <property type="protein sequence ID" value="TRX39216.1"/>
    <property type="molecule type" value="Genomic_DNA"/>
</dbReference>
<sequence>MKKIILLFLLLFAIKNYSQSVTVNTTKYTVDQLVNQVLINSPCVSGTNVNSKTGTTYGSTNGIGYFENSNANFPFSNGVVLTTGDVTKIPSPNSTILSDGTAAWKGDADLEANLLSQSGISINSINASYIEFDFQPKTPNFDFSFLFASEEYGTSQCAFSDAFAFLLKDVTNAGANTNLAVIPNTNIPVSVETIRNANYNSNCASANPTYFGAFNGSGFGPAINFNGQTVAMLASATGLNINHIYRIKIVITDGGNNTGYDSAIFLKGDSFNIGQDVLGLDYTVANKNAICSGSSLPVLSATGLKSGTTFVWKKEGIALSPAETGANLDLNTLLPLIDSGTHKYSVTYLEPGCTAVTDEITVAFYPPIGVIKVPDIYTCDSGASTYDFDLTKNTTIIMAGVNQATNATGILDDLPAGTLISYYLANNEAVTGTNPVASPLTILSSLNGKPVFVRVQNPITSCFEIQSFQLQIVAAPVVANTPVDITLCARNPTEIPQKALFDFTDQKALLLGSQDPVYNIVTFHSTISGAQNNTNVFVLTAADELLTNSRTIYVRIENKSNTSCYVTSSFKVNVTPFPEVDALADVYVCTSYKLPVLTKTGAQYWTGTGKTGVQLFAGDLVTTTSDVYVFNQNGNCTNEDYFKVTIINLDEITPASKTYCTEYALPALPYAKYYTLSGGDATAGNTEIPSGTLINTAGDTTIYVWISDLISVPSCQEEKPFTITIIPFEPLPYISNRFDCTSYRLFANPNGGTYYTGRNKGLPIIPIGTVFTTTTDVYLYKESGTSPLNCSSEKKFTIFIGAASITPPADLTSCSSYELPYLQVGQYRTESGGAGIGVPGKTLINSTTTLWYYVKGQTCVIDKPFTITVEIPPLPLFTDTPPICDVYYLPAVAHTGNYYTEPGGTGFIRPAGYPITSTQTIYFYDKAAVGTCSVEGSFLITIYKSPKVDARPVEVIKCGQPYVLDDLTNGEYYEFAGEPSPTNPILPPGYVITAPKTIYVYAAATAPNTCVSEYAISLLVTYVNRIDDVYACDTYTLPAIVGQGDYYTKPNGSHGTGVKLTPPYAPITTNTTLYVYAEDNSRVSCSDEDAFTVTIYNTPVVAPIAPITRCTSYILPAFIAPANRYFTQSGGVGVTGNTEKFPGDVITASTTIYAYADSGTSTTKLCFDEEPMQIIITEAPKPVPNPTPICHDFETGIRTNSYVSSGYTAPQYAFEWKKEDGTLVGTAEDFSTNVPGNYTLTVTNLAVFGCTAAPVAFTIIESAPPSAVTVTTSGWFTESQTVTINAVPSIGDGSNFLYSLDRSTPQTSAIFTNVTPGSHDISISDTNGCGATIPITIRLINSPKYFTPNNDGFNDTWKITGFPSQANPKLFIFDRYGKFLKELNPFENGWDGTFNGYPLPADDYWFTVSYTEDTVDKVYKSHFSLKR</sequence>
<evidence type="ECO:0000313" key="3">
    <source>
        <dbReference type="Proteomes" id="UP000316371"/>
    </source>
</evidence>
<gene>
    <name evidence="2" type="ORF">FNW21_09785</name>
</gene>
<evidence type="ECO:0000313" key="2">
    <source>
        <dbReference type="EMBL" id="TRX39216.1"/>
    </source>
</evidence>
<protein>
    <submittedName>
        <fullName evidence="2">T9SS type B sorting domain-containing protein</fullName>
    </submittedName>
</protein>
<organism evidence="2 3">
    <name type="scientific">Flavobacterium restrictum</name>
    <dbReference type="NCBI Taxonomy" id="2594428"/>
    <lineage>
        <taxon>Bacteria</taxon>
        <taxon>Pseudomonadati</taxon>
        <taxon>Bacteroidota</taxon>
        <taxon>Flavobacteriia</taxon>
        <taxon>Flavobacteriales</taxon>
        <taxon>Flavobacteriaceae</taxon>
        <taxon>Flavobacterium</taxon>
    </lineage>
</organism>
<comment type="caution">
    <text evidence="2">The sequence shown here is derived from an EMBL/GenBank/DDBJ whole genome shotgun (WGS) entry which is preliminary data.</text>
</comment>
<accession>A0A553E2E5</accession>
<proteinExistence type="predicted"/>
<dbReference type="RefSeq" id="WP_144256559.1">
    <property type="nucleotide sequence ID" value="NZ_VJZT01000009.1"/>
</dbReference>
<dbReference type="Proteomes" id="UP000316371">
    <property type="component" value="Unassembled WGS sequence"/>
</dbReference>
<evidence type="ECO:0000256" key="1">
    <source>
        <dbReference type="SAM" id="SignalP"/>
    </source>
</evidence>
<reference evidence="2 3" key="1">
    <citation type="submission" date="2019-07" db="EMBL/GenBank/DDBJ databases">
        <title>Novel species of Flavobacterium.</title>
        <authorList>
            <person name="Liu Q."/>
            <person name="Xin Y.-H."/>
        </authorList>
    </citation>
    <scope>NUCLEOTIDE SEQUENCE [LARGE SCALE GENOMIC DNA]</scope>
    <source>
        <strain evidence="2 3">LB1R34</strain>
    </source>
</reference>
<feature type="chain" id="PRO_5021706145" evidence="1">
    <location>
        <begin position="19"/>
        <end position="1427"/>
    </location>
</feature>
<dbReference type="InterPro" id="IPR026341">
    <property type="entry name" value="T9SS_type_B"/>
</dbReference>
<dbReference type="OrthoDB" id="9765926at2"/>
<dbReference type="InterPro" id="IPR049804">
    <property type="entry name" value="Choice_anch_L"/>
</dbReference>
<keyword evidence="3" id="KW-1185">Reference proteome</keyword>